<gene>
    <name evidence="1" type="primary">AVEN_74669_1</name>
    <name evidence="1" type="ORF">TNCT_365571</name>
</gene>
<evidence type="ECO:0000313" key="1">
    <source>
        <dbReference type="EMBL" id="GFR02241.1"/>
    </source>
</evidence>
<dbReference type="OrthoDB" id="6435589at2759"/>
<organism evidence="1 2">
    <name type="scientific">Trichonephila clavata</name>
    <name type="common">Joro spider</name>
    <name type="synonym">Nephila clavata</name>
    <dbReference type="NCBI Taxonomy" id="2740835"/>
    <lineage>
        <taxon>Eukaryota</taxon>
        <taxon>Metazoa</taxon>
        <taxon>Ecdysozoa</taxon>
        <taxon>Arthropoda</taxon>
        <taxon>Chelicerata</taxon>
        <taxon>Arachnida</taxon>
        <taxon>Araneae</taxon>
        <taxon>Araneomorphae</taxon>
        <taxon>Entelegynae</taxon>
        <taxon>Araneoidea</taxon>
        <taxon>Nephilidae</taxon>
        <taxon>Trichonephila</taxon>
    </lineage>
</organism>
<sequence>MFLNSSNKARTSGIYNDESKVVKERETKETQEKILVYIRKALEIFQYQTSENRKYEETADWFCRVAWNLALKPGADVKYIFEFFHVCSLFLRKTKGPTARLKNVLVFAIASGIHVFRENVLNKEKEDKERKDMISKILSTIDICRNLEKENYNLLSILYAYEFEIRLYMEDSSAEAVLKQMLYLPFVDHKVLQIVAATAQ</sequence>
<dbReference type="EMBL" id="BMAO01015530">
    <property type="protein sequence ID" value="GFR02241.1"/>
    <property type="molecule type" value="Genomic_DNA"/>
</dbReference>
<name>A0A8X6JD50_TRICU</name>
<accession>A0A8X6JD50</accession>
<proteinExistence type="predicted"/>
<keyword evidence="2" id="KW-1185">Reference proteome</keyword>
<comment type="caution">
    <text evidence="1">The sequence shown here is derived from an EMBL/GenBank/DDBJ whole genome shotgun (WGS) entry which is preliminary data.</text>
</comment>
<evidence type="ECO:0000313" key="2">
    <source>
        <dbReference type="Proteomes" id="UP000887116"/>
    </source>
</evidence>
<protein>
    <submittedName>
        <fullName evidence="1">Uncharacterized protein</fullName>
    </submittedName>
</protein>
<dbReference type="PANTHER" id="PTHR38487">
    <property type="entry name" value="TESTIS EXPRESSED 11"/>
    <property type="match status" value="1"/>
</dbReference>
<dbReference type="AlphaFoldDB" id="A0A8X6JD50"/>
<reference evidence="1" key="1">
    <citation type="submission" date="2020-07" db="EMBL/GenBank/DDBJ databases">
        <title>Multicomponent nature underlies the extraordinary mechanical properties of spider dragline silk.</title>
        <authorList>
            <person name="Kono N."/>
            <person name="Nakamura H."/>
            <person name="Mori M."/>
            <person name="Yoshida Y."/>
            <person name="Ohtoshi R."/>
            <person name="Malay A.D."/>
            <person name="Moran D.A.P."/>
            <person name="Tomita M."/>
            <person name="Numata K."/>
            <person name="Arakawa K."/>
        </authorList>
    </citation>
    <scope>NUCLEOTIDE SEQUENCE</scope>
</reference>
<dbReference type="PANTHER" id="PTHR38487:SF1">
    <property type="entry name" value="PROTEIN ZIP4 HOMOLOG"/>
    <property type="match status" value="1"/>
</dbReference>
<feature type="non-terminal residue" evidence="1">
    <location>
        <position position="1"/>
    </location>
</feature>
<dbReference type="Proteomes" id="UP000887116">
    <property type="component" value="Unassembled WGS sequence"/>
</dbReference>